<keyword evidence="1 5" id="KW-0489">Methyltransferase</keyword>
<evidence type="ECO:0000256" key="2">
    <source>
        <dbReference type="ARBA" id="ARBA00022679"/>
    </source>
</evidence>
<dbReference type="GO" id="GO:0008168">
    <property type="term" value="F:methyltransferase activity"/>
    <property type="evidence" value="ECO:0007669"/>
    <property type="project" value="UniProtKB-KW"/>
</dbReference>
<keyword evidence="4" id="KW-0175">Coiled coil</keyword>
<dbReference type="STRING" id="981085.W9R9A1"/>
<evidence type="ECO:0000256" key="1">
    <source>
        <dbReference type="ARBA" id="ARBA00022603"/>
    </source>
</evidence>
<protein>
    <submittedName>
        <fullName evidence="5">Putative methyltransferase PMT8</fullName>
    </submittedName>
</protein>
<evidence type="ECO:0000256" key="4">
    <source>
        <dbReference type="SAM" id="Coils"/>
    </source>
</evidence>
<dbReference type="Pfam" id="PF03141">
    <property type="entry name" value="Methyltransf_29"/>
    <property type="match status" value="1"/>
</dbReference>
<dbReference type="GO" id="GO:0032259">
    <property type="term" value="P:methylation"/>
    <property type="evidence" value="ECO:0007669"/>
    <property type="project" value="UniProtKB-KW"/>
</dbReference>
<evidence type="ECO:0000313" key="5">
    <source>
        <dbReference type="EMBL" id="EXB76912.1"/>
    </source>
</evidence>
<organism evidence="5 6">
    <name type="scientific">Morus notabilis</name>
    <dbReference type="NCBI Taxonomy" id="981085"/>
    <lineage>
        <taxon>Eukaryota</taxon>
        <taxon>Viridiplantae</taxon>
        <taxon>Streptophyta</taxon>
        <taxon>Embryophyta</taxon>
        <taxon>Tracheophyta</taxon>
        <taxon>Spermatophyta</taxon>
        <taxon>Magnoliopsida</taxon>
        <taxon>eudicotyledons</taxon>
        <taxon>Gunneridae</taxon>
        <taxon>Pentapetalae</taxon>
        <taxon>rosids</taxon>
        <taxon>fabids</taxon>
        <taxon>Rosales</taxon>
        <taxon>Moraceae</taxon>
        <taxon>Moreae</taxon>
        <taxon>Morus</taxon>
    </lineage>
</organism>
<dbReference type="InterPro" id="IPR004159">
    <property type="entry name" value="Put_SAM_MeTrfase"/>
</dbReference>
<evidence type="ECO:0000256" key="3">
    <source>
        <dbReference type="ARBA" id="ARBA00023180"/>
    </source>
</evidence>
<reference evidence="6" key="1">
    <citation type="submission" date="2013-01" db="EMBL/GenBank/DDBJ databases">
        <title>Draft Genome Sequence of a Mulberry Tree, Morus notabilis C.K. Schneid.</title>
        <authorList>
            <person name="He N."/>
            <person name="Zhao S."/>
        </authorList>
    </citation>
    <scope>NUCLEOTIDE SEQUENCE</scope>
</reference>
<feature type="coiled-coil region" evidence="4">
    <location>
        <begin position="79"/>
        <end position="106"/>
    </location>
</feature>
<gene>
    <name evidence="5" type="ORF">L484_017913</name>
</gene>
<accession>W9R9A1</accession>
<dbReference type="EMBL" id="KE344738">
    <property type="protein sequence ID" value="EXB76912.1"/>
    <property type="molecule type" value="Genomic_DNA"/>
</dbReference>
<keyword evidence="3" id="KW-0325">Glycoprotein</keyword>
<keyword evidence="6" id="KW-1185">Reference proteome</keyword>
<keyword evidence="2 5" id="KW-0808">Transferase</keyword>
<sequence length="130" mass="14391">MEDLVVVDLCPDLKGEELPSCEADVGCSELPRERNGLARGGIVSLGVRIFAKILIPIKWPKSIDDVWKANIPHTHLATENLMKSVNRKLKDEIAKLNDQLQDQISVSSSSCLNARIKAWCFGDKEAPLPK</sequence>
<name>W9R9A1_9ROSA</name>
<proteinExistence type="predicted"/>
<dbReference type="Proteomes" id="UP000030645">
    <property type="component" value="Unassembled WGS sequence"/>
</dbReference>
<evidence type="ECO:0000313" key="6">
    <source>
        <dbReference type="Proteomes" id="UP000030645"/>
    </source>
</evidence>
<dbReference type="AlphaFoldDB" id="W9R9A1"/>